<feature type="region of interest" description="Disordered" evidence="7">
    <location>
        <begin position="1"/>
        <end position="35"/>
    </location>
</feature>
<feature type="compositionally biased region" description="Basic residues" evidence="7">
    <location>
        <begin position="1575"/>
        <end position="1585"/>
    </location>
</feature>
<feature type="region of interest" description="Disordered" evidence="7">
    <location>
        <begin position="1136"/>
        <end position="1663"/>
    </location>
</feature>
<evidence type="ECO:0000256" key="2">
    <source>
        <dbReference type="ARBA" id="ARBA00004574"/>
    </source>
</evidence>
<evidence type="ECO:0000313" key="10">
    <source>
        <dbReference type="Proteomes" id="UP000469558"/>
    </source>
</evidence>
<keyword evidence="5" id="KW-0539">Nucleus</keyword>
<feature type="compositionally biased region" description="Low complexity" evidence="7">
    <location>
        <begin position="1448"/>
        <end position="1458"/>
    </location>
</feature>
<dbReference type="PANTHER" id="PTHR22928:SF3">
    <property type="entry name" value="TELOMERE-ASSOCIATED PROTEIN RIF1"/>
    <property type="match status" value="1"/>
</dbReference>
<comment type="subcellular location">
    <subcellularLocation>
        <location evidence="2">Chromosome</location>
        <location evidence="2">Telomere</location>
    </subcellularLocation>
    <subcellularLocation>
        <location evidence="1">Nucleus</location>
    </subcellularLocation>
</comment>
<dbReference type="Pfam" id="PF12231">
    <property type="entry name" value="Rif1_N"/>
    <property type="match status" value="1"/>
</dbReference>
<sequence length="1989" mass="218630">MVEPAPVAIESRLPALPTRPPTPPRESSSSANNRAEGKGLLDRIWAYGESKTRRASAPVSNYSITPNHLLNPPPVLLLFPRPPFLERGSSLPLQSLLPSAERKPTKSILKAYNGLHEQDYNSLGNGSKLLPPHHHSSFATMLESIMQQLAGKDRDSKIDAYLMLSGSLKASENIPDVKALGVKMSLLLQFIMRDMVEKTDAGKPDTPLAVNAITLLSSFLSKQAIIDTFPSDFPPTLIERAIKTFEDPLMSKEVVKHLMFTIAMQKFGSKVMTANRVERLLIALSCIEIYVKGKSIIIGRIGIYRTLLRQSNSYMAASGAWVENVFTDMLSSNKDIRAAAILFGLECSYSLGADTKTSRFASNFFNIERPEGGKYAEFYCGRLKAMVENKEKKEESVCVPQIWSVMVLFLRGKSNQLEQSPLLGPFLEVIQLCFNTSDRPTKTEANYAWNRLIYSTRPGDKPDKPALLKLRRDPLVAQLTSRKSSNGRKAALGSYCNLLYYTLKPSSTPPQLDLYWDEYVATVFSQCLIPVNIAADQAERDLRDACLILQCLFDSKTQRQWKEERAMENFQYNGVEAKELPALDSKWLRRNSPRVFPVLSPLLEKSFWSLGHNSQITILWQAYITSIGSPAIMEVKVSNDTMACVASIFSFLHRVWNAGPKSLPSLPSSENISSSTFLKSFENTVLIAIRGLGVLPFTERLLCIGTDTFLPVATPSHRPGKLKGIVRSPLHHLLVLMTSVSPGLELDNHFYQILRAVLTPFFEARKSSKARIELAKDLLQCLPSESTSSCRIAWRVLADFATTATDTREDITGSNDQPLGVDYRSVVKILETGISLSPRDPLAGWNVLFEALVASATLDAGDAGRAIVVIEPLAKYLMPENATSAEKSYSESLFYTRLLLIRATFPKDRQALEAARKRLWGTGNSSSKLSSFDPYVQMYKLLNQTLRSMYTSFSKRRLPDFTGVLSAIRMLLGRCPDELVLGILGKVQEGVACWILDPETHLTGGTELTKEVSSLWVILCSAIPRLVDSYNSSKILADLESLVCSGLESKHKSIVNQAIRMWNSTFGLSKEALVYPDRVQDALLRLRPIADLQLPFFPSSLEAEEMSEHRQQVSFAESQEDTTDFLPSTSTASLLKKHRTPLVSSSPLRYGPKTTPQVIIQVASSGSRKRSREETPETGKRKSRKRDSTPRLRHDDSQIQFQAIESSPIPNTVQESQLLTDRQKEVKERQQAEVAMFPDLRTSPRPEKANLQRDNDNEPELPLHQSSSRSRTRSPPPKDHAERQATPNVLPPSEDDNFQVSSPTPTPKRASQIYIDPVAPPSSPPKAIEAQLAAAPEPDDVPSSPPQMPEEPEEQPEEPTTSVEYPSAQVDPYAVDFDRTFSTYHSTPRGQVTASSAGVTPTVEDLAVPKEPIFPSGEDASNLQTAEGMDELELDDMTPVKSTEDDPVVSVSEQPESSDGNGEKIEEQVASRHTSPPISDLQPPSTPVRRVRSRDSRADDEPSSPQYVDALTSPASSDKQTLNEEIFEDAVSSPRKIQTKSASSPLSDIDESSVLRIMKDIDTGSGRAPGTPPHRQTRASSKKTKSPAVQCANPSSPVSMRKAALMNATSFQAGQTSAFGDQPNTASDGAPQSPMPSLIPETPAAKPPAASSKIIAEEQEWDPEDTIVCDVSSLEYFGAAPGVKSKTKRASIGRKRKIEETSEEREVPDSQEGQAPATSPQKTSPRKKQRGRKKKSSQSQSSQASQEAEPAVENDWNQSFGSTDLDSSTQENQLLDRTADGPSTGEAEAHTAKQDTGAVSEDDASRADRELPAAAEKSEISLEDEMQVDENSGVEMPTSPDVGVVNETVIEDAGSVPSSPSRQLEAAHPQEPTNEDAPVMNMASIVSPHEVSKEQPRDDVGREFEIPATLTTPASPTSKPIPTSADGDEDESLVEPSTFQSLKNALGSFMNRLGGASLSKPQLDDLEDMLNDTKEQMYGARRRGREAGL</sequence>
<feature type="compositionally biased region" description="Basic residues" evidence="7">
    <location>
        <begin position="1724"/>
        <end position="1736"/>
    </location>
</feature>
<dbReference type="Proteomes" id="UP000469558">
    <property type="component" value="Unassembled WGS sequence"/>
</dbReference>
<keyword evidence="6" id="KW-0131">Cell cycle</keyword>
<feature type="compositionally biased region" description="Basic and acidic residues" evidence="7">
    <location>
        <begin position="1697"/>
        <end position="1708"/>
    </location>
</feature>
<feature type="compositionally biased region" description="Basic residues" evidence="7">
    <location>
        <begin position="1685"/>
        <end position="1696"/>
    </location>
</feature>
<keyword evidence="10" id="KW-1185">Reference proteome</keyword>
<feature type="compositionally biased region" description="Basic and acidic residues" evidence="7">
    <location>
        <begin position="1461"/>
        <end position="1470"/>
    </location>
</feature>
<accession>A0A8T9BZ08</accession>
<feature type="compositionally biased region" description="Low complexity" evidence="7">
    <location>
        <begin position="1643"/>
        <end position="1654"/>
    </location>
</feature>
<dbReference type="EMBL" id="QGMK01001420">
    <property type="protein sequence ID" value="TVY68796.1"/>
    <property type="molecule type" value="Genomic_DNA"/>
</dbReference>
<dbReference type="GO" id="GO:0005634">
    <property type="term" value="C:nucleus"/>
    <property type="evidence" value="ECO:0007669"/>
    <property type="project" value="UniProtKB-SubCell"/>
</dbReference>
<dbReference type="GO" id="GO:0000723">
    <property type="term" value="P:telomere maintenance"/>
    <property type="evidence" value="ECO:0007669"/>
    <property type="project" value="TreeGrafter"/>
</dbReference>
<reference evidence="9 10" key="1">
    <citation type="submission" date="2018-05" db="EMBL/GenBank/DDBJ databases">
        <title>Genome sequencing and assembly of the regulated plant pathogen Lachnellula willkommii and related sister species for the development of diagnostic species identification markers.</title>
        <authorList>
            <person name="Giroux E."/>
            <person name="Bilodeau G."/>
        </authorList>
    </citation>
    <scope>NUCLEOTIDE SEQUENCE [LARGE SCALE GENOMIC DNA]</scope>
    <source>
        <strain evidence="9 10">CBS 268.59</strain>
    </source>
</reference>
<dbReference type="PANTHER" id="PTHR22928">
    <property type="entry name" value="TELOMERE-ASSOCIATED PROTEIN RIF1"/>
    <property type="match status" value="1"/>
</dbReference>
<name>A0A8T9BZ08_9HELO</name>
<proteinExistence type="predicted"/>
<feature type="compositionally biased region" description="Polar residues" evidence="7">
    <location>
        <begin position="1154"/>
        <end position="1166"/>
    </location>
</feature>
<feature type="compositionally biased region" description="Polar residues" evidence="7">
    <location>
        <begin position="1198"/>
        <end position="1220"/>
    </location>
</feature>
<evidence type="ECO:0000256" key="1">
    <source>
        <dbReference type="ARBA" id="ARBA00004123"/>
    </source>
</evidence>
<dbReference type="InterPro" id="IPR022031">
    <property type="entry name" value="Rif1_N"/>
</dbReference>
<keyword evidence="3" id="KW-0158">Chromosome</keyword>
<feature type="compositionally biased region" description="Polar residues" evidence="7">
    <location>
        <begin position="1755"/>
        <end position="1775"/>
    </location>
</feature>
<evidence type="ECO:0000256" key="5">
    <source>
        <dbReference type="ARBA" id="ARBA00023242"/>
    </source>
</evidence>
<evidence type="ECO:0000256" key="6">
    <source>
        <dbReference type="ARBA" id="ARBA00023306"/>
    </source>
</evidence>
<dbReference type="OrthoDB" id="5399929at2759"/>
<feature type="compositionally biased region" description="Low complexity" evidence="7">
    <location>
        <begin position="1737"/>
        <end position="1746"/>
    </location>
</feature>
<comment type="caution">
    <text evidence="9">The sequence shown here is derived from an EMBL/GenBank/DDBJ whole genome shotgun (WGS) entry which is preliminary data.</text>
</comment>
<feature type="region of interest" description="Disordered" evidence="7">
    <location>
        <begin position="1679"/>
        <end position="1877"/>
    </location>
</feature>
<protein>
    <submittedName>
        <fullName evidence="9">Telomere length regulator protein rif1</fullName>
    </submittedName>
</protein>
<feature type="compositionally biased region" description="Polar residues" evidence="7">
    <location>
        <begin position="1380"/>
        <end position="1399"/>
    </location>
</feature>
<feature type="compositionally biased region" description="Basic and acidic residues" evidence="7">
    <location>
        <begin position="1803"/>
        <end position="1820"/>
    </location>
</feature>
<feature type="compositionally biased region" description="Basic and acidic residues" evidence="7">
    <location>
        <begin position="1171"/>
        <end position="1197"/>
    </location>
</feature>
<feature type="compositionally biased region" description="Polar residues" evidence="7">
    <location>
        <begin position="1711"/>
        <end position="1723"/>
    </location>
</feature>
<dbReference type="GO" id="GO:0140445">
    <property type="term" value="C:chromosome, telomeric repeat region"/>
    <property type="evidence" value="ECO:0007669"/>
    <property type="project" value="TreeGrafter"/>
</dbReference>
<evidence type="ECO:0000256" key="3">
    <source>
        <dbReference type="ARBA" id="ARBA00022454"/>
    </source>
</evidence>
<feature type="compositionally biased region" description="Polar residues" evidence="7">
    <location>
        <begin position="1607"/>
        <end position="1627"/>
    </location>
</feature>
<organism evidence="9 10">
    <name type="scientific">Lachnellula suecica</name>
    <dbReference type="NCBI Taxonomy" id="602035"/>
    <lineage>
        <taxon>Eukaryota</taxon>
        <taxon>Fungi</taxon>
        <taxon>Dikarya</taxon>
        <taxon>Ascomycota</taxon>
        <taxon>Pezizomycotina</taxon>
        <taxon>Leotiomycetes</taxon>
        <taxon>Helotiales</taxon>
        <taxon>Lachnaceae</taxon>
        <taxon>Lachnellula</taxon>
    </lineage>
</organism>
<feature type="compositionally biased region" description="Polar residues" evidence="7">
    <location>
        <begin position="1535"/>
        <end position="1546"/>
    </location>
</feature>
<evidence type="ECO:0000313" key="9">
    <source>
        <dbReference type="EMBL" id="TVY68796.1"/>
    </source>
</evidence>
<feature type="region of interest" description="Disordered" evidence="7">
    <location>
        <begin position="1905"/>
        <end position="1936"/>
    </location>
</feature>
<feature type="compositionally biased region" description="Low complexity" evidence="7">
    <location>
        <begin position="1907"/>
        <end position="1920"/>
    </location>
</feature>
<feature type="compositionally biased region" description="Basic and acidic residues" evidence="7">
    <location>
        <begin position="1221"/>
        <end position="1231"/>
    </location>
</feature>
<gene>
    <name evidence="9" type="primary">rif1</name>
    <name evidence="9" type="ORF">LSUE1_G009063</name>
</gene>
<feature type="compositionally biased region" description="Basic and acidic residues" evidence="7">
    <location>
        <begin position="1242"/>
        <end position="1256"/>
    </location>
</feature>
<evidence type="ECO:0000256" key="7">
    <source>
        <dbReference type="SAM" id="MobiDB-lite"/>
    </source>
</evidence>
<evidence type="ECO:0000256" key="4">
    <source>
        <dbReference type="ARBA" id="ARBA00022895"/>
    </source>
</evidence>
<keyword evidence="4" id="KW-0779">Telomere</keyword>
<feature type="domain" description="Telomere-associated protein Rif1 N-terminal" evidence="8">
    <location>
        <begin position="149"/>
        <end position="520"/>
    </location>
</feature>
<evidence type="ECO:0000259" key="8">
    <source>
        <dbReference type="Pfam" id="PF12231"/>
    </source>
</evidence>